<dbReference type="InterPro" id="IPR044508">
    <property type="entry name" value="At5g50450/At1g67340-like"/>
</dbReference>
<dbReference type="Pfam" id="PF23310">
    <property type="entry name" value="TPR_27"/>
    <property type="match status" value="1"/>
</dbReference>
<keyword evidence="1" id="KW-0479">Metal-binding</keyword>
<dbReference type="PANTHER" id="PTHR46758:SF2">
    <property type="entry name" value="OJ1485_B09.11 PROTEIN"/>
    <property type="match status" value="1"/>
</dbReference>
<keyword evidence="2 4" id="KW-0863">Zinc-finger</keyword>
<reference evidence="7 8" key="1">
    <citation type="submission" date="2024-01" db="EMBL/GenBank/DDBJ databases">
        <title>Genome assemblies of Stephania.</title>
        <authorList>
            <person name="Yang L."/>
        </authorList>
    </citation>
    <scope>NUCLEOTIDE SEQUENCE [LARGE SCALE GENOMIC DNA]</scope>
    <source>
        <strain evidence="7">YNDBR</strain>
        <tissue evidence="7">Leaf</tissue>
    </source>
</reference>
<dbReference type="EMBL" id="JBBNAF010000009">
    <property type="protein sequence ID" value="KAK9113449.1"/>
    <property type="molecule type" value="Genomic_DNA"/>
</dbReference>
<dbReference type="Proteomes" id="UP001420932">
    <property type="component" value="Unassembled WGS sequence"/>
</dbReference>
<dbReference type="Gene3D" id="6.10.140.2220">
    <property type="match status" value="1"/>
</dbReference>
<proteinExistence type="predicted"/>
<dbReference type="InterPro" id="IPR057136">
    <property type="entry name" value="At2g35280_TPR_dom"/>
</dbReference>
<evidence type="ECO:0000256" key="3">
    <source>
        <dbReference type="ARBA" id="ARBA00022833"/>
    </source>
</evidence>
<dbReference type="AlphaFoldDB" id="A0AAP0IDH5"/>
<evidence type="ECO:0000313" key="7">
    <source>
        <dbReference type="EMBL" id="KAK9113449.1"/>
    </source>
</evidence>
<evidence type="ECO:0000256" key="1">
    <source>
        <dbReference type="ARBA" id="ARBA00022723"/>
    </source>
</evidence>
<comment type="caution">
    <text evidence="7">The sequence shown here is derived from an EMBL/GenBank/DDBJ whole genome shotgun (WGS) entry which is preliminary data.</text>
</comment>
<dbReference type="FunFam" id="6.10.140.2220:FF:000033">
    <property type="entry name" value="Predicted protein"/>
    <property type="match status" value="1"/>
</dbReference>
<dbReference type="GO" id="GO:0008270">
    <property type="term" value="F:zinc ion binding"/>
    <property type="evidence" value="ECO:0007669"/>
    <property type="project" value="UniProtKB-KW"/>
</dbReference>
<evidence type="ECO:0000256" key="5">
    <source>
        <dbReference type="SAM" id="MobiDB-lite"/>
    </source>
</evidence>
<dbReference type="Gene3D" id="1.25.40.10">
    <property type="entry name" value="Tetratricopeptide repeat domain"/>
    <property type="match status" value="1"/>
</dbReference>
<dbReference type="SUPFAM" id="SSF144232">
    <property type="entry name" value="HIT/MYND zinc finger-like"/>
    <property type="match status" value="1"/>
</dbReference>
<sequence>MKPTTSTKRRLSFGFDGISVAEDEKPKRNSEFYEENDAKRLKTEPPEVAPNCGFFEDLPDDLLVLILAKLSSTANRPSDFFNSLLTCKRLKGLGEHKFVLANASPKCFLANAKSWCESAHQLLKSCVDAGNNEARFSLGMIRFYCLESRRNGASLMAKAAMNSHTQALYSLAVIHFNGSGSTAEAAKKPKDLQAAVALCGRAASLGHTDALRELGHCLRDGYGVRRDTNHGQRFLHQANARELISVISRTPASTCRSVVMARAGPHPVNRFLVEWFALRGGPAAAGLRLCSHVMCGRPETRRNEFRRCSVCSTAVYCSRACQTIDWRLRHKVECAPPHHHEPNNGDDNGNDENNGDVDGDGAVGAVGDGGDVDEDQN</sequence>
<name>A0AAP0IDH5_9MAGN</name>
<keyword evidence="8" id="KW-1185">Reference proteome</keyword>
<protein>
    <recommendedName>
        <fullName evidence="6">MYND-type domain-containing protein</fullName>
    </recommendedName>
</protein>
<dbReference type="Pfam" id="PF01753">
    <property type="entry name" value="zf-MYND"/>
    <property type="match status" value="1"/>
</dbReference>
<dbReference type="PANTHER" id="PTHR46758">
    <property type="entry name" value="MYND DOMAIN-CONTAINING"/>
    <property type="match status" value="1"/>
</dbReference>
<feature type="domain" description="MYND-type" evidence="6">
    <location>
        <begin position="292"/>
        <end position="334"/>
    </location>
</feature>
<evidence type="ECO:0000259" key="6">
    <source>
        <dbReference type="PROSITE" id="PS50865"/>
    </source>
</evidence>
<organism evidence="7 8">
    <name type="scientific">Stephania yunnanensis</name>
    <dbReference type="NCBI Taxonomy" id="152371"/>
    <lineage>
        <taxon>Eukaryota</taxon>
        <taxon>Viridiplantae</taxon>
        <taxon>Streptophyta</taxon>
        <taxon>Embryophyta</taxon>
        <taxon>Tracheophyta</taxon>
        <taxon>Spermatophyta</taxon>
        <taxon>Magnoliopsida</taxon>
        <taxon>Ranunculales</taxon>
        <taxon>Menispermaceae</taxon>
        <taxon>Menispermoideae</taxon>
        <taxon>Cissampelideae</taxon>
        <taxon>Stephania</taxon>
    </lineage>
</organism>
<keyword evidence="3" id="KW-0862">Zinc</keyword>
<dbReference type="SUPFAM" id="SSF81901">
    <property type="entry name" value="HCP-like"/>
    <property type="match status" value="1"/>
</dbReference>
<feature type="region of interest" description="Disordered" evidence="5">
    <location>
        <begin position="26"/>
        <end position="45"/>
    </location>
</feature>
<dbReference type="PROSITE" id="PS50865">
    <property type="entry name" value="ZF_MYND_2"/>
    <property type="match status" value="1"/>
</dbReference>
<evidence type="ECO:0000313" key="8">
    <source>
        <dbReference type="Proteomes" id="UP001420932"/>
    </source>
</evidence>
<evidence type="ECO:0000256" key="4">
    <source>
        <dbReference type="PROSITE-ProRule" id="PRU00134"/>
    </source>
</evidence>
<dbReference type="InterPro" id="IPR002893">
    <property type="entry name" value="Znf_MYND"/>
</dbReference>
<dbReference type="InterPro" id="IPR011990">
    <property type="entry name" value="TPR-like_helical_dom_sf"/>
</dbReference>
<gene>
    <name evidence="7" type="ORF">Syun_020246</name>
</gene>
<feature type="compositionally biased region" description="Acidic residues" evidence="5">
    <location>
        <begin position="348"/>
        <end position="359"/>
    </location>
</feature>
<dbReference type="CDD" id="cd09917">
    <property type="entry name" value="F-box_SF"/>
    <property type="match status" value="1"/>
</dbReference>
<accession>A0AAP0IDH5</accession>
<evidence type="ECO:0000256" key="2">
    <source>
        <dbReference type="ARBA" id="ARBA00022771"/>
    </source>
</evidence>
<feature type="region of interest" description="Disordered" evidence="5">
    <location>
        <begin position="337"/>
        <end position="377"/>
    </location>
</feature>